<organism evidence="1 2">
    <name type="scientific">Paramarasmius palmivorus</name>
    <dbReference type="NCBI Taxonomy" id="297713"/>
    <lineage>
        <taxon>Eukaryota</taxon>
        <taxon>Fungi</taxon>
        <taxon>Dikarya</taxon>
        <taxon>Basidiomycota</taxon>
        <taxon>Agaricomycotina</taxon>
        <taxon>Agaricomycetes</taxon>
        <taxon>Agaricomycetidae</taxon>
        <taxon>Agaricales</taxon>
        <taxon>Marasmiineae</taxon>
        <taxon>Marasmiaceae</taxon>
        <taxon>Paramarasmius</taxon>
    </lineage>
</organism>
<sequence length="208" mass="22964">MSFTLAHSCPEPDFFIRSVPDNQTFPAKRDALASTSEVFRDMFSCCNDEEKLLDLHECPTTTATLLALIHQPPSLPVALRESDPADGLIPKVVHDPTTVIPLPILPSLFALADKYSLSDTIIQSLRGHLLANAPNDPLHVYGLALSLELEGVASKATQYLKPLASYSLDQIKAIPTVDAYHRVAQLQDFRVRSLRQILLEEDIFPHGV</sequence>
<accession>A0AAW0E3Y5</accession>
<protein>
    <recommendedName>
        <fullName evidence="3">BTB domain-containing protein</fullName>
    </recommendedName>
</protein>
<reference evidence="1 2" key="1">
    <citation type="submission" date="2024-01" db="EMBL/GenBank/DDBJ databases">
        <title>A draft genome for a cacao thread blight-causing isolate of Paramarasmius palmivorus.</title>
        <authorList>
            <person name="Baruah I.K."/>
            <person name="Bukari Y."/>
            <person name="Amoako-Attah I."/>
            <person name="Meinhardt L.W."/>
            <person name="Bailey B.A."/>
            <person name="Cohen S.P."/>
        </authorList>
    </citation>
    <scope>NUCLEOTIDE SEQUENCE [LARGE SCALE GENOMIC DNA]</scope>
    <source>
        <strain evidence="1 2">GH-12</strain>
    </source>
</reference>
<dbReference type="AlphaFoldDB" id="A0AAW0E3Y5"/>
<dbReference type="Proteomes" id="UP001383192">
    <property type="component" value="Unassembled WGS sequence"/>
</dbReference>
<proteinExistence type="predicted"/>
<dbReference type="InterPro" id="IPR011333">
    <property type="entry name" value="SKP1/BTB/POZ_sf"/>
</dbReference>
<dbReference type="EMBL" id="JAYKXP010000005">
    <property type="protein sequence ID" value="KAK7058285.1"/>
    <property type="molecule type" value="Genomic_DNA"/>
</dbReference>
<gene>
    <name evidence="1" type="ORF">VNI00_001916</name>
</gene>
<keyword evidence="2" id="KW-1185">Reference proteome</keyword>
<evidence type="ECO:0000313" key="2">
    <source>
        <dbReference type="Proteomes" id="UP001383192"/>
    </source>
</evidence>
<evidence type="ECO:0008006" key="3">
    <source>
        <dbReference type="Google" id="ProtNLM"/>
    </source>
</evidence>
<name>A0AAW0E3Y5_9AGAR</name>
<dbReference type="Gene3D" id="3.30.710.10">
    <property type="entry name" value="Potassium Channel Kv1.1, Chain A"/>
    <property type="match status" value="1"/>
</dbReference>
<comment type="caution">
    <text evidence="1">The sequence shown here is derived from an EMBL/GenBank/DDBJ whole genome shotgun (WGS) entry which is preliminary data.</text>
</comment>
<evidence type="ECO:0000313" key="1">
    <source>
        <dbReference type="EMBL" id="KAK7058285.1"/>
    </source>
</evidence>